<protein>
    <submittedName>
        <fullName evidence="2">Unplaced genomic scaffold scaffold_2, whole genome shotgun sequence</fullName>
    </submittedName>
</protein>
<proteinExistence type="predicted"/>
<dbReference type="AlphaFoldDB" id="A0A0C9YZV4"/>
<feature type="region of interest" description="Disordered" evidence="1">
    <location>
        <begin position="22"/>
        <end position="57"/>
    </location>
</feature>
<dbReference type="STRING" id="765257.A0A0C9YZV4"/>
<dbReference type="Gene3D" id="6.10.140.1020">
    <property type="match status" value="1"/>
</dbReference>
<accession>A0A0C9YZV4</accession>
<reference evidence="3" key="2">
    <citation type="submission" date="2015-01" db="EMBL/GenBank/DDBJ databases">
        <title>Evolutionary Origins and Diversification of the Mycorrhizal Mutualists.</title>
        <authorList>
            <consortium name="DOE Joint Genome Institute"/>
            <consortium name="Mycorrhizal Genomics Consortium"/>
            <person name="Kohler A."/>
            <person name="Kuo A."/>
            <person name="Nagy L.G."/>
            <person name="Floudas D."/>
            <person name="Copeland A."/>
            <person name="Barry K.W."/>
            <person name="Cichocki N."/>
            <person name="Veneault-Fourrey C."/>
            <person name="LaButti K."/>
            <person name="Lindquist E.A."/>
            <person name="Lipzen A."/>
            <person name="Lundell T."/>
            <person name="Morin E."/>
            <person name="Murat C."/>
            <person name="Riley R."/>
            <person name="Ohm R."/>
            <person name="Sun H."/>
            <person name="Tunlid A."/>
            <person name="Henrissat B."/>
            <person name="Grigoriev I.V."/>
            <person name="Hibbett D.S."/>
            <person name="Martin F."/>
        </authorList>
    </citation>
    <scope>NUCLEOTIDE SEQUENCE [LARGE SCALE GENOMIC DNA]</scope>
    <source>
        <strain evidence="3">441</strain>
    </source>
</reference>
<dbReference type="EMBL" id="KN833686">
    <property type="protein sequence ID" value="KIK30750.1"/>
    <property type="molecule type" value="Genomic_DNA"/>
</dbReference>
<dbReference type="HOGENOM" id="CLU_082181_0_0_1"/>
<sequence>MGRSSRLSVTYSIKQDLTSLSEISTEQMSPHLKRMKVDVDDVPPTPKRSTLASQQRQYRKLITPFRSPILTTTVEPSPKIECSSAKSESAGGPMSATINSTSKQDLSSPPPQRQLVHSKKGTGTRTERAAAQFKSPIIQSGVPSSGVSGRPSIRLTPTVQMLEHRLQVLRRAVKVKEEKDEEVLQHLVTRWTEAGREAAYELWDLVKDTGDLQGKSSALGSCWGRGTTLSGDKNWGWDKPEDGVNNLVDWHSTEDGNAITCEEDETRNTLGTMLRQLRIDPATLGWGEQMETFID</sequence>
<feature type="compositionally biased region" description="Polar residues" evidence="1">
    <location>
        <begin position="47"/>
        <end position="56"/>
    </location>
</feature>
<evidence type="ECO:0000256" key="1">
    <source>
        <dbReference type="SAM" id="MobiDB-lite"/>
    </source>
</evidence>
<feature type="region of interest" description="Disordered" evidence="1">
    <location>
        <begin position="69"/>
        <end position="128"/>
    </location>
</feature>
<name>A0A0C9YZV4_9AGAM</name>
<dbReference type="Proteomes" id="UP000054018">
    <property type="component" value="Unassembled WGS sequence"/>
</dbReference>
<gene>
    <name evidence="2" type="ORF">PISMIDRAFT_309764</name>
</gene>
<evidence type="ECO:0000313" key="2">
    <source>
        <dbReference type="EMBL" id="KIK30750.1"/>
    </source>
</evidence>
<reference evidence="2 3" key="1">
    <citation type="submission" date="2014-04" db="EMBL/GenBank/DDBJ databases">
        <authorList>
            <consortium name="DOE Joint Genome Institute"/>
            <person name="Kuo A."/>
            <person name="Kohler A."/>
            <person name="Costa M.D."/>
            <person name="Nagy L.G."/>
            <person name="Floudas D."/>
            <person name="Copeland A."/>
            <person name="Barry K.W."/>
            <person name="Cichocki N."/>
            <person name="Veneault-Fourrey C."/>
            <person name="LaButti K."/>
            <person name="Lindquist E.A."/>
            <person name="Lipzen A."/>
            <person name="Lundell T."/>
            <person name="Morin E."/>
            <person name="Murat C."/>
            <person name="Sun H."/>
            <person name="Tunlid A."/>
            <person name="Henrissat B."/>
            <person name="Grigoriev I.V."/>
            <person name="Hibbett D.S."/>
            <person name="Martin F."/>
            <person name="Nordberg H.P."/>
            <person name="Cantor M.N."/>
            <person name="Hua S.X."/>
        </authorList>
    </citation>
    <scope>NUCLEOTIDE SEQUENCE [LARGE SCALE GENOMIC DNA]</scope>
    <source>
        <strain evidence="2 3">441</strain>
    </source>
</reference>
<organism evidence="2 3">
    <name type="scientific">Pisolithus microcarpus 441</name>
    <dbReference type="NCBI Taxonomy" id="765257"/>
    <lineage>
        <taxon>Eukaryota</taxon>
        <taxon>Fungi</taxon>
        <taxon>Dikarya</taxon>
        <taxon>Basidiomycota</taxon>
        <taxon>Agaricomycotina</taxon>
        <taxon>Agaricomycetes</taxon>
        <taxon>Agaricomycetidae</taxon>
        <taxon>Boletales</taxon>
        <taxon>Sclerodermatineae</taxon>
        <taxon>Pisolithaceae</taxon>
        <taxon>Pisolithus</taxon>
    </lineage>
</organism>
<evidence type="ECO:0000313" key="3">
    <source>
        <dbReference type="Proteomes" id="UP000054018"/>
    </source>
</evidence>
<feature type="compositionally biased region" description="Polar residues" evidence="1">
    <location>
        <begin position="96"/>
        <end position="107"/>
    </location>
</feature>
<keyword evidence="3" id="KW-1185">Reference proteome</keyword>
<dbReference type="OrthoDB" id="27934at2759"/>